<feature type="domain" description="SWIM-type" evidence="2">
    <location>
        <begin position="163"/>
        <end position="200"/>
    </location>
</feature>
<feature type="non-terminal residue" evidence="3">
    <location>
        <position position="275"/>
    </location>
</feature>
<evidence type="ECO:0000313" key="3">
    <source>
        <dbReference type="EMBL" id="CAH3151516.1"/>
    </source>
</evidence>
<organism evidence="3 4">
    <name type="scientific">Porites lobata</name>
    <dbReference type="NCBI Taxonomy" id="104759"/>
    <lineage>
        <taxon>Eukaryota</taxon>
        <taxon>Metazoa</taxon>
        <taxon>Cnidaria</taxon>
        <taxon>Anthozoa</taxon>
        <taxon>Hexacorallia</taxon>
        <taxon>Scleractinia</taxon>
        <taxon>Fungiina</taxon>
        <taxon>Poritidae</taxon>
        <taxon>Porites</taxon>
    </lineage>
</organism>
<reference evidence="3 4" key="1">
    <citation type="submission" date="2022-05" db="EMBL/GenBank/DDBJ databases">
        <authorList>
            <consortium name="Genoscope - CEA"/>
            <person name="William W."/>
        </authorList>
    </citation>
    <scope>NUCLEOTIDE SEQUENCE [LARGE SCALE GENOMIC DNA]</scope>
</reference>
<dbReference type="EMBL" id="CALNXK010000091">
    <property type="protein sequence ID" value="CAH3151516.1"/>
    <property type="molecule type" value="Genomic_DNA"/>
</dbReference>
<keyword evidence="1" id="KW-0479">Metal-binding</keyword>
<sequence length="275" mass="31118">MCVFLNEEDIPGSSLAGRNPAQLKNEELRFWLKCRNDPAKGLCTKAQLVKRVEEYINQGKDGFLVDPDPDLIYTKRKLAKQNESAATNTATNTTTSSMDCFISNSGKRLGSTHHSVPTSWRKGKTFLEDEYLKNIECTSDDKHFYFCCKCHHSFRKNDAPHNIQLALCIIKGEVVRSTCSCVAGETGYCNHALALMLEMCKYSLYESNSTLDLHDDADQNSKDVCTSKLQTWHRKGRGDTIVPQPVMDLVGLKCLLYEARTNDRVQEAEEKKFKD</sequence>
<name>A0ABN8PXM9_9CNID</name>
<keyword evidence="1" id="KW-0862">Zinc</keyword>
<proteinExistence type="predicted"/>
<keyword evidence="4" id="KW-1185">Reference proteome</keyword>
<dbReference type="Proteomes" id="UP001159405">
    <property type="component" value="Unassembled WGS sequence"/>
</dbReference>
<comment type="caution">
    <text evidence="3">The sequence shown here is derived from an EMBL/GenBank/DDBJ whole genome shotgun (WGS) entry which is preliminary data.</text>
</comment>
<evidence type="ECO:0000313" key="4">
    <source>
        <dbReference type="Proteomes" id="UP001159405"/>
    </source>
</evidence>
<evidence type="ECO:0000256" key="1">
    <source>
        <dbReference type="PROSITE-ProRule" id="PRU00325"/>
    </source>
</evidence>
<dbReference type="InterPro" id="IPR007527">
    <property type="entry name" value="Znf_SWIM"/>
</dbReference>
<evidence type="ECO:0000259" key="2">
    <source>
        <dbReference type="PROSITE" id="PS50966"/>
    </source>
</evidence>
<dbReference type="PROSITE" id="PS50966">
    <property type="entry name" value="ZF_SWIM"/>
    <property type="match status" value="1"/>
</dbReference>
<protein>
    <recommendedName>
        <fullName evidence="2">SWIM-type domain-containing protein</fullName>
    </recommendedName>
</protein>
<gene>
    <name evidence="3" type="ORF">PLOB_00048628</name>
</gene>
<keyword evidence="1" id="KW-0863">Zinc-finger</keyword>
<accession>A0ABN8PXM9</accession>